<reference evidence="2 3" key="1">
    <citation type="journal article" date="2015" name="Genome Biol. Evol.">
        <title>Comparative Genomics of a Bacterivorous Green Alga Reveals Evolutionary Causalities and Consequences of Phago-Mixotrophic Mode of Nutrition.</title>
        <authorList>
            <person name="Burns J.A."/>
            <person name="Paasch A."/>
            <person name="Narechania A."/>
            <person name="Kim E."/>
        </authorList>
    </citation>
    <scope>NUCLEOTIDE SEQUENCE [LARGE SCALE GENOMIC DNA]</scope>
    <source>
        <strain evidence="2 3">PLY_AMNH</strain>
    </source>
</reference>
<sequence>MKALEANAFPPMVYVLPELAEEECELDELPAGKEATVEHWRAFVHLLQAQVAEFQRFVKSKVPSFPLMDVMPKKRKCVTFEGDEEEARAARGGRLAPSSGRGSSGAFGDPREHLQDRERGPAGTCSSWRAGS</sequence>
<accession>A0AAE0F6Z7</accession>
<gene>
    <name evidence="2" type="ORF">CYMTET_36455</name>
</gene>
<comment type="caution">
    <text evidence="2">The sequence shown here is derived from an EMBL/GenBank/DDBJ whole genome shotgun (WGS) entry which is preliminary data.</text>
</comment>
<name>A0AAE0F6Z7_9CHLO</name>
<organism evidence="2 3">
    <name type="scientific">Cymbomonas tetramitiformis</name>
    <dbReference type="NCBI Taxonomy" id="36881"/>
    <lineage>
        <taxon>Eukaryota</taxon>
        <taxon>Viridiplantae</taxon>
        <taxon>Chlorophyta</taxon>
        <taxon>Pyramimonadophyceae</taxon>
        <taxon>Pyramimonadales</taxon>
        <taxon>Pyramimonadaceae</taxon>
        <taxon>Cymbomonas</taxon>
    </lineage>
</organism>
<protein>
    <submittedName>
        <fullName evidence="2">Uncharacterized protein</fullName>
    </submittedName>
</protein>
<keyword evidence="3" id="KW-1185">Reference proteome</keyword>
<dbReference type="Proteomes" id="UP001190700">
    <property type="component" value="Unassembled WGS sequence"/>
</dbReference>
<evidence type="ECO:0000313" key="2">
    <source>
        <dbReference type="EMBL" id="KAK3254331.1"/>
    </source>
</evidence>
<evidence type="ECO:0000313" key="3">
    <source>
        <dbReference type="Proteomes" id="UP001190700"/>
    </source>
</evidence>
<feature type="region of interest" description="Disordered" evidence="1">
    <location>
        <begin position="82"/>
        <end position="132"/>
    </location>
</feature>
<dbReference type="AlphaFoldDB" id="A0AAE0F6Z7"/>
<feature type="compositionally biased region" description="Low complexity" evidence="1">
    <location>
        <begin position="90"/>
        <end position="108"/>
    </location>
</feature>
<evidence type="ECO:0000256" key="1">
    <source>
        <dbReference type="SAM" id="MobiDB-lite"/>
    </source>
</evidence>
<dbReference type="EMBL" id="LGRX02023735">
    <property type="protein sequence ID" value="KAK3254331.1"/>
    <property type="molecule type" value="Genomic_DNA"/>
</dbReference>
<feature type="compositionally biased region" description="Basic and acidic residues" evidence="1">
    <location>
        <begin position="109"/>
        <end position="120"/>
    </location>
</feature>
<proteinExistence type="predicted"/>